<dbReference type="Gene3D" id="3.40.50.720">
    <property type="entry name" value="NAD(P)-binding Rossmann-like Domain"/>
    <property type="match status" value="1"/>
</dbReference>
<sequence>MTAELPAALVTGATSGIGRATAVQLVRNGWKVFAVGRRRNNLESLATDCQDLSGLLIPVAADVTDDASVTALYDTVEAQGGVDTVLNIAGGAVGAEPIAEADLADWEWMIDTNVLGSLRVIKQFLPMLRAHGAGTILNLTSTAGVVAYEGGAGYNAAKFGQHAMTGALRLEEAEHNIRVIEVLPGLVKTDEFALKRMRGDASKAADVYAGVDKPLTAEDVADVCAYAVNLPHHINLDEIVMRPVKQAAQHKLIRDAQDSA</sequence>
<dbReference type="FunFam" id="3.40.50.720:FF:000047">
    <property type="entry name" value="NADP-dependent L-serine/L-allo-threonine dehydrogenase"/>
    <property type="match status" value="1"/>
</dbReference>
<dbReference type="RefSeq" id="WP_303907603.1">
    <property type="nucleotide sequence ID" value="NZ_DYXC01000134.1"/>
</dbReference>
<evidence type="ECO:0000313" key="4">
    <source>
        <dbReference type="Proteomes" id="UP000703315"/>
    </source>
</evidence>
<protein>
    <submittedName>
        <fullName evidence="3">SDR family oxidoreductase</fullName>
    </submittedName>
</protein>
<dbReference type="PANTHER" id="PTHR42901">
    <property type="entry name" value="ALCOHOL DEHYDROGENASE"/>
    <property type="match status" value="1"/>
</dbReference>
<accession>A0A921K8N4</accession>
<dbReference type="InterPro" id="IPR002347">
    <property type="entry name" value="SDR_fam"/>
</dbReference>
<proteinExistence type="inferred from homology"/>
<dbReference type="SUPFAM" id="SSF51735">
    <property type="entry name" value="NAD(P)-binding Rossmann-fold domains"/>
    <property type="match status" value="1"/>
</dbReference>
<dbReference type="GO" id="GO:0016616">
    <property type="term" value="F:oxidoreductase activity, acting on the CH-OH group of donors, NAD or NADP as acceptor"/>
    <property type="evidence" value="ECO:0007669"/>
    <property type="project" value="UniProtKB-ARBA"/>
</dbReference>
<reference evidence="3" key="1">
    <citation type="journal article" date="2021" name="PeerJ">
        <title>Extensive microbial diversity within the chicken gut microbiome revealed by metagenomics and culture.</title>
        <authorList>
            <person name="Gilroy R."/>
            <person name="Ravi A."/>
            <person name="Getino M."/>
            <person name="Pursley I."/>
            <person name="Horton D.L."/>
            <person name="Alikhan N.F."/>
            <person name="Baker D."/>
            <person name="Gharbi K."/>
            <person name="Hall N."/>
            <person name="Watson M."/>
            <person name="Adriaenssens E.M."/>
            <person name="Foster-Nyarko E."/>
            <person name="Jarju S."/>
            <person name="Secka A."/>
            <person name="Antonio M."/>
            <person name="Oren A."/>
            <person name="Chaudhuri R.R."/>
            <person name="La Ragione R."/>
            <person name="Hildebrand F."/>
            <person name="Pallen M.J."/>
        </authorList>
    </citation>
    <scope>NUCLEOTIDE SEQUENCE</scope>
    <source>
        <strain evidence="3">ChiHjej13B12-14962</strain>
    </source>
</reference>
<dbReference type="PRINTS" id="PR00081">
    <property type="entry name" value="GDHRDH"/>
</dbReference>
<evidence type="ECO:0000256" key="1">
    <source>
        <dbReference type="ARBA" id="ARBA00006484"/>
    </source>
</evidence>
<keyword evidence="2" id="KW-0560">Oxidoreductase</keyword>
<dbReference type="InterPro" id="IPR036291">
    <property type="entry name" value="NAD(P)-bd_dom_sf"/>
</dbReference>
<name>A0A921K8N4_9MICC</name>
<dbReference type="AlphaFoldDB" id="A0A921K8N4"/>
<comment type="similarity">
    <text evidence="1">Belongs to the short-chain dehydrogenases/reductases (SDR) family.</text>
</comment>
<dbReference type="Proteomes" id="UP000703315">
    <property type="component" value="Unassembled WGS sequence"/>
</dbReference>
<dbReference type="EMBL" id="DYXC01000134">
    <property type="protein sequence ID" value="HJF15456.1"/>
    <property type="molecule type" value="Genomic_DNA"/>
</dbReference>
<evidence type="ECO:0000313" key="3">
    <source>
        <dbReference type="EMBL" id="HJF15456.1"/>
    </source>
</evidence>
<dbReference type="PANTHER" id="PTHR42901:SF1">
    <property type="entry name" value="ALCOHOL DEHYDROGENASE"/>
    <property type="match status" value="1"/>
</dbReference>
<gene>
    <name evidence="3" type="ORF">K8V32_11765</name>
</gene>
<comment type="caution">
    <text evidence="3">The sequence shown here is derived from an EMBL/GenBank/DDBJ whole genome shotgun (WGS) entry which is preliminary data.</text>
</comment>
<evidence type="ECO:0000256" key="2">
    <source>
        <dbReference type="ARBA" id="ARBA00023002"/>
    </source>
</evidence>
<reference evidence="3" key="2">
    <citation type="submission" date="2021-09" db="EMBL/GenBank/DDBJ databases">
        <authorList>
            <person name="Gilroy R."/>
        </authorList>
    </citation>
    <scope>NUCLEOTIDE SEQUENCE</scope>
    <source>
        <strain evidence="3">ChiHjej13B12-14962</strain>
    </source>
</reference>
<dbReference type="Pfam" id="PF00106">
    <property type="entry name" value="adh_short"/>
    <property type="match status" value="1"/>
</dbReference>
<organism evidence="3 4">
    <name type="scientific">Enteractinococcus helveticum</name>
    <dbReference type="NCBI Taxonomy" id="1837282"/>
    <lineage>
        <taxon>Bacteria</taxon>
        <taxon>Bacillati</taxon>
        <taxon>Actinomycetota</taxon>
        <taxon>Actinomycetes</taxon>
        <taxon>Micrococcales</taxon>
        <taxon>Micrococcaceae</taxon>
    </lineage>
</organism>